<dbReference type="Proteomes" id="UP000259273">
    <property type="component" value="Unassembled WGS sequence"/>
</dbReference>
<name>A0A3C1KK54_9GAMM</name>
<sequence length="115" mass="12479">RVNYTAPTQPGSHVWYGNSVGPLAWLALLLTLTSPFSVAEPRYQVELFTTAAHPPPAHHNATGKDIQLTVYDLDGLARLNAILSHQLPPQQSAAKAMAATRLAALTERQQADLRT</sequence>
<comment type="caution">
    <text evidence="1">The sequence shown here is derived from an EMBL/GenBank/DDBJ whole genome shotgun (WGS) entry which is preliminary data.</text>
</comment>
<evidence type="ECO:0000313" key="1">
    <source>
        <dbReference type="EMBL" id="HAN26843.1"/>
    </source>
</evidence>
<protein>
    <submittedName>
        <fullName evidence="1">Uncharacterized protein</fullName>
    </submittedName>
</protein>
<feature type="non-terminal residue" evidence="1">
    <location>
        <position position="115"/>
    </location>
</feature>
<feature type="non-terminal residue" evidence="1">
    <location>
        <position position="1"/>
    </location>
</feature>
<evidence type="ECO:0000313" key="2">
    <source>
        <dbReference type="Proteomes" id="UP000259273"/>
    </source>
</evidence>
<proteinExistence type="predicted"/>
<accession>A0A3C1KK54</accession>
<reference evidence="1 2" key="1">
    <citation type="journal article" date="2018" name="Nat. Biotechnol.">
        <title>A standardized bacterial taxonomy based on genome phylogeny substantially revises the tree of life.</title>
        <authorList>
            <person name="Parks D.H."/>
            <person name="Chuvochina M."/>
            <person name="Waite D.W."/>
            <person name="Rinke C."/>
            <person name="Skarshewski A."/>
            <person name="Chaumeil P.A."/>
            <person name="Hugenholtz P."/>
        </authorList>
    </citation>
    <scope>NUCLEOTIDE SEQUENCE [LARGE SCALE GENOMIC DNA]</scope>
    <source>
        <strain evidence="1">UBA9158</strain>
    </source>
</reference>
<gene>
    <name evidence="1" type="ORF">DCP75_03815</name>
</gene>
<dbReference type="AlphaFoldDB" id="A0A3C1KK54"/>
<dbReference type="EMBL" id="DMND01000062">
    <property type="protein sequence ID" value="HAN26843.1"/>
    <property type="molecule type" value="Genomic_DNA"/>
</dbReference>
<organism evidence="1 2">
    <name type="scientific">Haliea salexigens</name>
    <dbReference type="NCBI Taxonomy" id="287487"/>
    <lineage>
        <taxon>Bacteria</taxon>
        <taxon>Pseudomonadati</taxon>
        <taxon>Pseudomonadota</taxon>
        <taxon>Gammaproteobacteria</taxon>
        <taxon>Cellvibrionales</taxon>
        <taxon>Halieaceae</taxon>
        <taxon>Haliea</taxon>
    </lineage>
</organism>